<feature type="transmembrane region" description="Helical" evidence="2">
    <location>
        <begin position="21"/>
        <end position="45"/>
    </location>
</feature>
<evidence type="ECO:0000313" key="3">
    <source>
        <dbReference type="EMBL" id="EGU57694.1"/>
    </source>
</evidence>
<comment type="subcellular location">
    <subcellularLocation>
        <location evidence="1">Cell inner membrane</location>
    </subcellularLocation>
</comment>
<sequence>MPNSTSLWSKWRYRFKTMVRYRLMILTSAPIVLTLVALIGITIYWSIHYTWQSALVDVSERLGVAENSIELIQEKQANHVKSFASSFEFVSRVRSKEVSELDLSSWVSRQREKYKLDFLRFHRVDSMENKFRFMDLTHRESFFDVLTQQELAELGNDLVKRAQTPILENNSVESRGLVSRTVIPIRSQTNDIIGFLDGGLLLNNSTVLVDTIRDLIYPSKQD</sequence>
<keyword evidence="2" id="KW-1133">Transmembrane helix</keyword>
<accession>A0ABP2LPQ6</accession>
<keyword evidence="2" id="KW-0472">Membrane</keyword>
<dbReference type="SUPFAM" id="SSF103190">
    <property type="entry name" value="Sensory domain-like"/>
    <property type="match status" value="1"/>
</dbReference>
<proteinExistence type="predicted"/>
<name>A0ABP2LPQ6_9VIBR</name>
<dbReference type="Proteomes" id="UP000003836">
    <property type="component" value="Unassembled WGS sequence"/>
</dbReference>
<reference evidence="3 4" key="1">
    <citation type="journal article" date="2012" name="Int. J. Syst. Evol. Microbiol.">
        <title>Vibrio caribbeanicus sp. nov., isolated from the marine sponge Scleritoderma cyanea.</title>
        <authorList>
            <person name="Hoffmann M."/>
            <person name="Monday S.R."/>
            <person name="Allard M.W."/>
            <person name="Strain E.A."/>
            <person name="Whittaker P."/>
            <person name="Naum M."/>
            <person name="McCarthy P.J."/>
            <person name="Lopez J.V."/>
            <person name="Fischer M."/>
            <person name="Brown E.W."/>
        </authorList>
    </citation>
    <scope>NUCLEOTIDE SEQUENCE [LARGE SCALE GENOMIC DNA]</scope>
    <source>
        <strain evidence="3 4">ATCC 19109</strain>
    </source>
</reference>
<dbReference type="EMBL" id="AFWI01000064">
    <property type="protein sequence ID" value="EGU57694.1"/>
    <property type="molecule type" value="Genomic_DNA"/>
</dbReference>
<evidence type="ECO:0000256" key="2">
    <source>
        <dbReference type="SAM" id="Phobius"/>
    </source>
</evidence>
<evidence type="ECO:0000313" key="4">
    <source>
        <dbReference type="Proteomes" id="UP000003836"/>
    </source>
</evidence>
<dbReference type="InterPro" id="IPR029151">
    <property type="entry name" value="Sensor-like_sf"/>
</dbReference>
<evidence type="ECO:0000256" key="1">
    <source>
        <dbReference type="ARBA" id="ARBA00004533"/>
    </source>
</evidence>
<protein>
    <submittedName>
        <fullName evidence="3">Uncharacterized protein</fullName>
    </submittedName>
</protein>
<comment type="caution">
    <text evidence="3">The sequence shown here is derived from an EMBL/GenBank/DDBJ whole genome shotgun (WGS) entry which is preliminary data.</text>
</comment>
<organism evidence="3 4">
    <name type="scientific">Vibrio tubiashii ATCC 19109</name>
    <dbReference type="NCBI Taxonomy" id="1051646"/>
    <lineage>
        <taxon>Bacteria</taxon>
        <taxon>Pseudomonadati</taxon>
        <taxon>Pseudomonadota</taxon>
        <taxon>Gammaproteobacteria</taxon>
        <taxon>Vibrionales</taxon>
        <taxon>Vibrionaceae</taxon>
        <taxon>Vibrio</taxon>
        <taxon>Vibrio oreintalis group</taxon>
    </lineage>
</organism>
<keyword evidence="4" id="KW-1185">Reference proteome</keyword>
<keyword evidence="2" id="KW-0812">Transmembrane</keyword>
<gene>
    <name evidence="3" type="ORF">VITU9109_06205</name>
</gene>
<feature type="non-terminal residue" evidence="3">
    <location>
        <position position="222"/>
    </location>
</feature>